<reference evidence="6" key="1">
    <citation type="journal article" date="2023" name="Mol. Biol. Evol.">
        <title>Third-Generation Sequencing Reveals the Adaptive Role of the Epigenome in Three Deep-Sea Polychaetes.</title>
        <authorList>
            <person name="Perez M."/>
            <person name="Aroh O."/>
            <person name="Sun Y."/>
            <person name="Lan Y."/>
            <person name="Juniper S.K."/>
            <person name="Young C.R."/>
            <person name="Angers B."/>
            <person name="Qian P.Y."/>
        </authorList>
    </citation>
    <scope>NUCLEOTIDE SEQUENCE</scope>
    <source>
        <strain evidence="6">R07B-5</strain>
    </source>
</reference>
<dbReference type="PANTHER" id="PTHR11046:SF0">
    <property type="entry name" value="OLIGORIBONUCLEASE, MITOCHONDRIAL"/>
    <property type="match status" value="1"/>
</dbReference>
<keyword evidence="2" id="KW-0540">Nuclease</keyword>
<dbReference type="FunFam" id="3.30.420.10:FF:000003">
    <property type="entry name" value="Oligoribonuclease"/>
    <property type="match status" value="1"/>
</dbReference>
<sequence length="214" mass="24520">MYARAWARRAWIEHGNGLLKEHVGVLSSKVHAATVMMNRTKKARMCNAADDTRLVWVDLEMTGLDVDTDHILEMACLVTDKDLTIVAEGPNLIIHQPEEILIGMNDWCKEHHGKSGLTQAVHNSKISLQQAEMEMVSFVRQHTPQGRCPLAGNTVHADKRFLDKYMPHFMNHLHYRIVDVSTIKELCRRWYPQEYRHAPSKAASHRYVGCQSQV</sequence>
<dbReference type="InterPro" id="IPR012337">
    <property type="entry name" value="RNaseH-like_sf"/>
</dbReference>
<comment type="similarity">
    <text evidence="1">Belongs to the oligoribonuclease family.</text>
</comment>
<dbReference type="Pfam" id="PF00929">
    <property type="entry name" value="RNase_T"/>
    <property type="match status" value="1"/>
</dbReference>
<dbReference type="AlphaFoldDB" id="A0AAD9NZQ0"/>
<dbReference type="CDD" id="cd06135">
    <property type="entry name" value="Orn"/>
    <property type="match status" value="1"/>
</dbReference>
<dbReference type="Gene3D" id="3.30.420.10">
    <property type="entry name" value="Ribonuclease H-like superfamily/Ribonuclease H"/>
    <property type="match status" value="1"/>
</dbReference>
<keyword evidence="3" id="KW-0378">Hydrolase</keyword>
<feature type="domain" description="Exonuclease" evidence="5">
    <location>
        <begin position="53"/>
        <end position="213"/>
    </location>
</feature>
<evidence type="ECO:0000313" key="6">
    <source>
        <dbReference type="EMBL" id="KAK2185427.1"/>
    </source>
</evidence>
<organism evidence="6 7">
    <name type="scientific">Ridgeia piscesae</name>
    <name type="common">Tubeworm</name>
    <dbReference type="NCBI Taxonomy" id="27915"/>
    <lineage>
        <taxon>Eukaryota</taxon>
        <taxon>Metazoa</taxon>
        <taxon>Spiralia</taxon>
        <taxon>Lophotrochozoa</taxon>
        <taxon>Annelida</taxon>
        <taxon>Polychaeta</taxon>
        <taxon>Sedentaria</taxon>
        <taxon>Canalipalpata</taxon>
        <taxon>Sabellida</taxon>
        <taxon>Siboglinidae</taxon>
        <taxon>Ridgeia</taxon>
    </lineage>
</organism>
<evidence type="ECO:0000256" key="2">
    <source>
        <dbReference type="ARBA" id="ARBA00022722"/>
    </source>
</evidence>
<evidence type="ECO:0000313" key="7">
    <source>
        <dbReference type="Proteomes" id="UP001209878"/>
    </source>
</evidence>
<dbReference type="NCBIfam" id="NF003765">
    <property type="entry name" value="PRK05359.1"/>
    <property type="match status" value="1"/>
</dbReference>
<evidence type="ECO:0000259" key="5">
    <source>
        <dbReference type="SMART" id="SM00479"/>
    </source>
</evidence>
<accession>A0AAD9NZQ0</accession>
<evidence type="ECO:0000256" key="1">
    <source>
        <dbReference type="ARBA" id="ARBA00009921"/>
    </source>
</evidence>
<keyword evidence="7" id="KW-1185">Reference proteome</keyword>
<name>A0AAD9NZQ0_RIDPI</name>
<proteinExistence type="inferred from homology"/>
<comment type="caution">
    <text evidence="6">The sequence shown here is derived from an EMBL/GenBank/DDBJ whole genome shotgun (WGS) entry which is preliminary data.</text>
</comment>
<dbReference type="Proteomes" id="UP001209878">
    <property type="component" value="Unassembled WGS sequence"/>
</dbReference>
<evidence type="ECO:0000256" key="4">
    <source>
        <dbReference type="ARBA" id="ARBA00022839"/>
    </source>
</evidence>
<dbReference type="InterPro" id="IPR013520">
    <property type="entry name" value="Ribonucl_H"/>
</dbReference>
<dbReference type="PANTHER" id="PTHR11046">
    <property type="entry name" value="OLIGORIBONUCLEASE, MITOCHONDRIAL"/>
    <property type="match status" value="1"/>
</dbReference>
<gene>
    <name evidence="6" type="ORF">NP493_237g03063</name>
</gene>
<dbReference type="InterPro" id="IPR022894">
    <property type="entry name" value="Oligoribonuclease"/>
</dbReference>
<dbReference type="SMART" id="SM00479">
    <property type="entry name" value="EXOIII"/>
    <property type="match status" value="1"/>
</dbReference>
<dbReference type="SUPFAM" id="SSF53098">
    <property type="entry name" value="Ribonuclease H-like"/>
    <property type="match status" value="1"/>
</dbReference>
<protein>
    <recommendedName>
        <fullName evidence="5">Exonuclease domain-containing protein</fullName>
    </recommendedName>
</protein>
<evidence type="ECO:0000256" key="3">
    <source>
        <dbReference type="ARBA" id="ARBA00022801"/>
    </source>
</evidence>
<dbReference type="EMBL" id="JAODUO010000237">
    <property type="protein sequence ID" value="KAK2185427.1"/>
    <property type="molecule type" value="Genomic_DNA"/>
</dbReference>
<dbReference type="InterPro" id="IPR036397">
    <property type="entry name" value="RNaseH_sf"/>
</dbReference>
<dbReference type="GO" id="GO:0003676">
    <property type="term" value="F:nucleic acid binding"/>
    <property type="evidence" value="ECO:0007669"/>
    <property type="project" value="InterPro"/>
</dbReference>
<dbReference type="GO" id="GO:0000175">
    <property type="term" value="F:3'-5'-RNA exonuclease activity"/>
    <property type="evidence" value="ECO:0007669"/>
    <property type="project" value="InterPro"/>
</dbReference>
<dbReference type="GO" id="GO:0005739">
    <property type="term" value="C:mitochondrion"/>
    <property type="evidence" value="ECO:0007669"/>
    <property type="project" value="TreeGrafter"/>
</dbReference>
<keyword evidence="4" id="KW-0269">Exonuclease</keyword>